<name>A0A383REZ7_PAEAL</name>
<accession>A0A383REZ7</accession>
<dbReference type="EMBL" id="LS992241">
    <property type="protein sequence ID" value="SYX85510.1"/>
    <property type="molecule type" value="Genomic_DNA"/>
</dbReference>
<proteinExistence type="predicted"/>
<organism evidence="1 2">
    <name type="scientific">Paenibacillus alvei</name>
    <name type="common">Bacillus alvei</name>
    <dbReference type="NCBI Taxonomy" id="44250"/>
    <lineage>
        <taxon>Bacteria</taxon>
        <taxon>Bacillati</taxon>
        <taxon>Bacillota</taxon>
        <taxon>Bacilli</taxon>
        <taxon>Bacillales</taxon>
        <taxon>Paenibacillaceae</taxon>
        <taxon>Paenibacillus</taxon>
    </lineage>
</organism>
<dbReference type="AlphaFoldDB" id="A0A383REZ7"/>
<evidence type="ECO:0000313" key="2">
    <source>
        <dbReference type="Proteomes" id="UP000304148"/>
    </source>
</evidence>
<dbReference type="Proteomes" id="UP000304148">
    <property type="component" value="Chromosome"/>
</dbReference>
<protein>
    <submittedName>
        <fullName evidence="1">Uncharacterized protein</fullName>
    </submittedName>
</protein>
<sequence>MPKNNKANRMQPANAKYTSAEFAAQSNAADIEFGQEVAPTAGAVKGTEKGIVQKVQEADQQQ</sequence>
<evidence type="ECO:0000313" key="1">
    <source>
        <dbReference type="EMBL" id="SYX85510.1"/>
    </source>
</evidence>
<dbReference type="RefSeq" id="WP_138187290.1">
    <property type="nucleotide sequence ID" value="NZ_LS992241.1"/>
</dbReference>
<gene>
    <name evidence="1" type="ORF">PBLR_13932</name>
</gene>
<reference evidence="2" key="1">
    <citation type="submission" date="2018-08" db="EMBL/GenBank/DDBJ databases">
        <authorList>
            <person name="Chevrot R."/>
        </authorList>
    </citation>
    <scope>NUCLEOTIDE SEQUENCE [LARGE SCALE GENOMIC DNA]</scope>
</reference>